<organism evidence="5 6">
    <name type="scientific">Fasciola hepatica</name>
    <name type="common">Liver fluke</name>
    <dbReference type="NCBI Taxonomy" id="6192"/>
    <lineage>
        <taxon>Eukaryota</taxon>
        <taxon>Metazoa</taxon>
        <taxon>Spiralia</taxon>
        <taxon>Lophotrochozoa</taxon>
        <taxon>Platyhelminthes</taxon>
        <taxon>Trematoda</taxon>
        <taxon>Digenea</taxon>
        <taxon>Plagiorchiida</taxon>
        <taxon>Echinostomata</taxon>
        <taxon>Echinostomatoidea</taxon>
        <taxon>Fasciolidae</taxon>
        <taxon>Fasciola</taxon>
    </lineage>
</organism>
<evidence type="ECO:0000256" key="4">
    <source>
        <dbReference type="SAM" id="MobiDB-lite"/>
    </source>
</evidence>
<dbReference type="PROSITE" id="PS51792">
    <property type="entry name" value="YIPPEE"/>
    <property type="match status" value="1"/>
</dbReference>
<evidence type="ECO:0000256" key="1">
    <source>
        <dbReference type="ARBA" id="ARBA00005613"/>
    </source>
</evidence>
<dbReference type="AlphaFoldDB" id="A0A2H1CNE7"/>
<reference evidence="5" key="1">
    <citation type="submission" date="2019-03" db="EMBL/GenBank/DDBJ databases">
        <title>Improved annotation for the trematode Fasciola hepatica.</title>
        <authorList>
            <person name="Choi Y.-J."/>
            <person name="Martin J."/>
            <person name="Mitreva M."/>
        </authorList>
    </citation>
    <scope>NUCLEOTIDE SEQUENCE [LARGE SCALE GENOMIC DNA]</scope>
</reference>
<evidence type="ECO:0000313" key="5">
    <source>
        <dbReference type="EMBL" id="THD26448.1"/>
    </source>
</evidence>
<feature type="region of interest" description="Disordered" evidence="4">
    <location>
        <begin position="261"/>
        <end position="338"/>
    </location>
</feature>
<evidence type="ECO:0000313" key="6">
    <source>
        <dbReference type="Proteomes" id="UP000230066"/>
    </source>
</evidence>
<feature type="compositionally biased region" description="Pro residues" evidence="4">
    <location>
        <begin position="148"/>
        <end position="157"/>
    </location>
</feature>
<comment type="caution">
    <text evidence="5">The sequence shown here is derived from an EMBL/GenBank/DDBJ whole genome shotgun (WGS) entry which is preliminary data.</text>
</comment>
<proteinExistence type="inferred from homology"/>
<sequence length="410" mass="45013">MVKAKFQEYFPTKPNCWTYSCLHCRAHLARHQDLISKSFQGSQGRAYLFSRVVNVDYSEAKQRVLLTGIHFVSDVFCACCSVMLGWRYERAFEASQRYKEGKVIVELAHLIKDNCWDSEWLVPARPSTLSFPLPMRRQTKESTTPVALPLPPSPPPRMSRSLTTYSSTHGAISWEACDPATRKFPLESNSNVENLSVSVCVSPFSSSPPHTCSHYGFPGHSTISPGPSSSNSSCCDHTPEKIFWVSGLRLMRPDCLAPVAGTAAHGAQSRSSTPPVRGSRTRRPRSVSSDLKSLTLPISGVKVTDENRGRSTKRRPIMGLRVPFGCSTNTPGGPGSKPRVRLRTTFTRRASSSSPSRAFLLPLISDDESDQSVSDQVQSTAACAVQHPTSQIALLDPEKSRSVAMGDVPE</sequence>
<dbReference type="EMBL" id="JXXN02000738">
    <property type="protein sequence ID" value="THD26448.1"/>
    <property type="molecule type" value="Genomic_DNA"/>
</dbReference>
<dbReference type="Proteomes" id="UP000230066">
    <property type="component" value="Unassembled WGS sequence"/>
</dbReference>
<keyword evidence="3" id="KW-0862">Zinc</keyword>
<comment type="similarity">
    <text evidence="1">Belongs to the yippee family.</text>
</comment>
<evidence type="ECO:0000256" key="2">
    <source>
        <dbReference type="ARBA" id="ARBA00022723"/>
    </source>
</evidence>
<dbReference type="InterPro" id="IPR039058">
    <property type="entry name" value="Yippee_fam"/>
</dbReference>
<keyword evidence="2" id="KW-0479">Metal-binding</keyword>
<dbReference type="GO" id="GO:0046872">
    <property type="term" value="F:metal ion binding"/>
    <property type="evidence" value="ECO:0007669"/>
    <property type="project" value="UniProtKB-KW"/>
</dbReference>
<accession>A0A2H1CNE7</accession>
<keyword evidence="6" id="KW-1185">Reference proteome</keyword>
<dbReference type="InterPro" id="IPR034751">
    <property type="entry name" value="Yippee"/>
</dbReference>
<evidence type="ECO:0000256" key="3">
    <source>
        <dbReference type="ARBA" id="ARBA00022833"/>
    </source>
</evidence>
<protein>
    <submittedName>
        <fullName evidence="5">Protein yippee</fullName>
    </submittedName>
</protein>
<feature type="region of interest" description="Disordered" evidence="4">
    <location>
        <begin position="139"/>
        <end position="159"/>
    </location>
</feature>
<dbReference type="PANTHER" id="PTHR13848">
    <property type="entry name" value="PROTEIN YIPPEE-LIKE CG15309-RELATED"/>
    <property type="match status" value="1"/>
</dbReference>
<dbReference type="Pfam" id="PF03226">
    <property type="entry name" value="Yippee-Mis18"/>
    <property type="match status" value="1"/>
</dbReference>
<gene>
    <name evidence="5" type="ORF">D915_002668</name>
</gene>
<name>A0A2H1CNE7_FASHE</name>
<dbReference type="InterPro" id="IPR004910">
    <property type="entry name" value="Yippee/Mis18/Cereblon"/>
</dbReference>